<dbReference type="Pfam" id="PF02441">
    <property type="entry name" value="Flavoprotein"/>
    <property type="match status" value="1"/>
</dbReference>
<comment type="catalytic activity">
    <reaction evidence="3 4">
        <text>N-[(R)-4-phosphopantothenoyl]-L-cysteine + H(+) = (R)-4'-phosphopantetheine + CO2</text>
        <dbReference type="Rhea" id="RHEA:16793"/>
        <dbReference type="ChEBI" id="CHEBI:15378"/>
        <dbReference type="ChEBI" id="CHEBI:16526"/>
        <dbReference type="ChEBI" id="CHEBI:59458"/>
        <dbReference type="ChEBI" id="CHEBI:61723"/>
        <dbReference type="EC" id="4.1.1.36"/>
    </reaction>
</comment>
<evidence type="ECO:0000256" key="4">
    <source>
        <dbReference type="RuleBase" id="RU364078"/>
    </source>
</evidence>
<dbReference type="EC" id="4.1.1.36" evidence="3"/>
<dbReference type="Proteomes" id="UP000238042">
    <property type="component" value="Unassembled WGS sequence"/>
</dbReference>
<evidence type="ECO:0000313" key="7">
    <source>
        <dbReference type="EMBL" id="PQL91776.1"/>
    </source>
</evidence>
<feature type="binding site" evidence="3">
    <location>
        <position position="340"/>
    </location>
    <ligand>
        <name>CTP</name>
        <dbReference type="ChEBI" id="CHEBI:37563"/>
    </ligand>
</feature>
<dbReference type="InterPro" id="IPR007085">
    <property type="entry name" value="DNA/pantothenate-metab_flavo_C"/>
</dbReference>
<comment type="cofactor">
    <cofactor evidence="3">
        <name>Mg(2+)</name>
        <dbReference type="ChEBI" id="CHEBI:18420"/>
    </cofactor>
</comment>
<feature type="binding site" evidence="3">
    <location>
        <position position="292"/>
    </location>
    <ligand>
        <name>CTP</name>
        <dbReference type="ChEBI" id="CHEBI:37563"/>
    </ligand>
</feature>
<keyword evidence="8" id="KW-1185">Reference proteome</keyword>
<keyword evidence="3 4" id="KW-0436">Ligase</keyword>
<feature type="region of interest" description="Phosphopantothenate--cysteine ligase" evidence="3">
    <location>
        <begin position="192"/>
        <end position="404"/>
    </location>
</feature>
<dbReference type="SUPFAM" id="SSF52507">
    <property type="entry name" value="Homo-oligomeric flavin-containing Cys decarboxylases, HFCD"/>
    <property type="match status" value="1"/>
</dbReference>
<feature type="binding site" evidence="3">
    <location>
        <position position="326"/>
    </location>
    <ligand>
        <name>CTP</name>
        <dbReference type="ChEBI" id="CHEBI:37563"/>
    </ligand>
</feature>
<dbReference type="PANTHER" id="PTHR14359:SF6">
    <property type="entry name" value="PHOSPHOPANTOTHENOYLCYSTEINE DECARBOXYLASE"/>
    <property type="match status" value="1"/>
</dbReference>
<dbReference type="RefSeq" id="WP_105247135.1">
    <property type="nucleotide sequence ID" value="NZ_PSZM01000040.1"/>
</dbReference>
<feature type="region of interest" description="Phosphopantothenoylcysteine decarboxylase" evidence="3">
    <location>
        <begin position="1"/>
        <end position="191"/>
    </location>
</feature>
<dbReference type="GO" id="GO:0015937">
    <property type="term" value="P:coenzyme A biosynthetic process"/>
    <property type="evidence" value="ECO:0007669"/>
    <property type="project" value="UniProtKB-UniRule"/>
</dbReference>
<gene>
    <name evidence="3 7" type="primary">coaBC</name>
    <name evidence="7" type="ORF">C4S77_08225</name>
</gene>
<dbReference type="GO" id="GO:0004633">
    <property type="term" value="F:phosphopantothenoylcysteine decarboxylase activity"/>
    <property type="evidence" value="ECO:0007669"/>
    <property type="project" value="UniProtKB-UniRule"/>
</dbReference>
<protein>
    <recommendedName>
        <fullName evidence="3">Coenzyme A biosynthesis bifunctional protein CoaBC</fullName>
    </recommendedName>
    <alternativeName>
        <fullName evidence="3">DNA/pantothenate metabolism flavoprotein</fullName>
    </alternativeName>
    <alternativeName>
        <fullName evidence="3">Phosphopantothenoylcysteine synthetase/decarboxylase</fullName>
        <shortName evidence="3">PPCS-PPCDC</shortName>
    </alternativeName>
    <domain>
        <recommendedName>
            <fullName evidence="3">Phosphopantothenoylcysteine decarboxylase</fullName>
            <shortName evidence="3">PPC decarboxylase</shortName>
            <shortName evidence="3">PPC-DC</shortName>
            <ecNumber evidence="3">4.1.1.36</ecNumber>
        </recommendedName>
        <alternativeName>
            <fullName evidence="3">CoaC</fullName>
        </alternativeName>
    </domain>
    <domain>
        <recommendedName>
            <fullName evidence="3">Phosphopantothenate--cysteine ligase</fullName>
            <ecNumber evidence="3">6.3.2.5</ecNumber>
        </recommendedName>
        <alternativeName>
            <fullName evidence="3">CoaB</fullName>
        </alternativeName>
        <alternativeName>
            <fullName evidence="3">Phosphopantothenoylcysteine synthetase</fullName>
            <shortName evidence="3">PPC synthetase</shortName>
            <shortName evidence="3">PPC-S</shortName>
        </alternativeName>
    </domain>
</protein>
<dbReference type="PANTHER" id="PTHR14359">
    <property type="entry name" value="HOMO-OLIGOMERIC FLAVIN CONTAINING CYS DECARBOXYLASE FAMILY"/>
    <property type="match status" value="1"/>
</dbReference>
<keyword evidence="3" id="KW-0460">Magnesium</keyword>
<comment type="similarity">
    <text evidence="3 4">In the C-terminal section; belongs to the PPC synthetase family.</text>
</comment>
<comment type="pathway">
    <text evidence="3 4">Cofactor biosynthesis; coenzyme A biosynthesis; CoA from (R)-pantothenate: step 2/5.</text>
</comment>
<feature type="binding site" evidence="3">
    <location>
        <position position="344"/>
    </location>
    <ligand>
        <name>CTP</name>
        <dbReference type="ChEBI" id="CHEBI:37563"/>
    </ligand>
</feature>
<evidence type="ECO:0000259" key="6">
    <source>
        <dbReference type="Pfam" id="PF04127"/>
    </source>
</evidence>
<dbReference type="OrthoDB" id="9802554at2"/>
<keyword evidence="3" id="KW-0511">Multifunctional enzyme</keyword>
<feature type="domain" description="DNA/pantothenate metabolism flavoprotein C-terminal" evidence="6">
    <location>
        <begin position="189"/>
        <end position="398"/>
    </location>
</feature>
<feature type="domain" description="Flavoprotein" evidence="5">
    <location>
        <begin position="7"/>
        <end position="177"/>
    </location>
</feature>
<comment type="cofactor">
    <cofactor evidence="3">
        <name>FMN</name>
        <dbReference type="ChEBI" id="CHEBI:58210"/>
    </cofactor>
    <text evidence="3">Binds 1 FMN per subunit.</text>
</comment>
<reference evidence="7 8" key="1">
    <citation type="submission" date="2018-02" db="EMBL/GenBank/DDBJ databases">
        <title>Genome sequences of Apibacter spp., gut symbionts of Asian honey bees.</title>
        <authorList>
            <person name="Kwong W.K."/>
            <person name="Steele M.I."/>
            <person name="Moran N.A."/>
        </authorList>
    </citation>
    <scope>NUCLEOTIDE SEQUENCE [LARGE SCALE GENOMIC DNA]</scope>
    <source>
        <strain evidence="8">wkB301</strain>
    </source>
</reference>
<evidence type="ECO:0000256" key="2">
    <source>
        <dbReference type="ARBA" id="ARBA00023239"/>
    </source>
</evidence>
<dbReference type="InterPro" id="IPR003382">
    <property type="entry name" value="Flavoprotein"/>
</dbReference>
<keyword evidence="3 4" id="KW-0285">Flavoprotein</keyword>
<name>A0A2S8AB03_9FLAO</name>
<dbReference type="GO" id="GO:0015941">
    <property type="term" value="P:pantothenate catabolic process"/>
    <property type="evidence" value="ECO:0007669"/>
    <property type="project" value="InterPro"/>
</dbReference>
<proteinExistence type="inferred from homology"/>
<comment type="caution">
    <text evidence="7">The sequence shown here is derived from an EMBL/GenBank/DDBJ whole genome shotgun (WGS) entry which is preliminary data.</text>
</comment>
<dbReference type="NCBIfam" id="TIGR00521">
    <property type="entry name" value="coaBC_dfp"/>
    <property type="match status" value="1"/>
</dbReference>
<dbReference type="GO" id="GO:0046872">
    <property type="term" value="F:metal ion binding"/>
    <property type="evidence" value="ECO:0007669"/>
    <property type="project" value="UniProtKB-KW"/>
</dbReference>
<dbReference type="EC" id="6.3.2.5" evidence="3"/>
<comment type="function">
    <text evidence="3">Catalyzes two sequential steps in the biosynthesis of coenzyme A. In the first step cysteine is conjugated to 4'-phosphopantothenate to form 4-phosphopantothenoylcysteine. In the second step the latter compound is decarboxylated to form 4'-phosphopantotheine.</text>
</comment>
<evidence type="ECO:0000256" key="3">
    <source>
        <dbReference type="HAMAP-Rule" id="MF_02225"/>
    </source>
</evidence>
<feature type="binding site" evidence="3">
    <location>
        <position position="282"/>
    </location>
    <ligand>
        <name>CTP</name>
        <dbReference type="ChEBI" id="CHEBI:37563"/>
    </ligand>
</feature>
<dbReference type="Pfam" id="PF04127">
    <property type="entry name" value="DFP"/>
    <property type="match status" value="1"/>
</dbReference>
<comment type="similarity">
    <text evidence="3 4">In the N-terminal section; belongs to the HFCD (homo-oligomeric flavin containing Cys decarboxylase) superfamily.</text>
</comment>
<dbReference type="Gene3D" id="3.40.50.1950">
    <property type="entry name" value="Flavin prenyltransferase-like"/>
    <property type="match status" value="1"/>
</dbReference>
<dbReference type="GO" id="GO:0004632">
    <property type="term" value="F:phosphopantothenate--cysteine ligase activity"/>
    <property type="evidence" value="ECO:0007669"/>
    <property type="project" value="UniProtKB-UniRule"/>
</dbReference>
<comment type="catalytic activity">
    <reaction evidence="3 4">
        <text>(R)-4'-phosphopantothenate + L-cysteine + CTP = N-[(R)-4-phosphopantothenoyl]-L-cysteine + CMP + diphosphate + H(+)</text>
        <dbReference type="Rhea" id="RHEA:19397"/>
        <dbReference type="ChEBI" id="CHEBI:10986"/>
        <dbReference type="ChEBI" id="CHEBI:15378"/>
        <dbReference type="ChEBI" id="CHEBI:33019"/>
        <dbReference type="ChEBI" id="CHEBI:35235"/>
        <dbReference type="ChEBI" id="CHEBI:37563"/>
        <dbReference type="ChEBI" id="CHEBI:59458"/>
        <dbReference type="ChEBI" id="CHEBI:60377"/>
        <dbReference type="EC" id="6.3.2.5"/>
    </reaction>
</comment>
<dbReference type="InterPro" id="IPR036551">
    <property type="entry name" value="Flavin_trans-like"/>
</dbReference>
<keyword evidence="3 4" id="KW-0288">FMN</keyword>
<keyword evidence="2 3" id="KW-0456">Lyase</keyword>
<comment type="pathway">
    <text evidence="3 4">Cofactor biosynthesis; coenzyme A biosynthesis; CoA from (R)-pantothenate: step 3/5.</text>
</comment>
<sequence length="404" mass="44938">MSFLQGKNILLIVTAGIAAYKTASLVRLFIKKGAQVQVIMTPEAHNFITPLTLSTLSKKPVYTHFIKNETGEWNNHVNFALNSDFIVIAPATSNTISKMASAEADNLALTTYLSAKSTVFFAPAMDLDMYQNPINQENIKKLQLKGDILIPPNKGELASGLDGEGRMAEPDEIVTYIEHFIRKDLVFFGKKVLITAGPTYESIDPVRFIGNHSSGKMGFELAKAAEKFGADVTLITGPTNQVLSSSSNIKRIDVVSSKEMYKAVFDYYANTDIAIMAAAVADYRPETVSKTKIKKTENTFSISFVKNEDILYNMGKTKEKQFLVGFALETNNEEENAIKKLQKKNLDIIILNSLQDKGAGFQSETNKITIFDKNRKKEHFDLKLKSKVAEDILQYIESKLLESS</sequence>
<organism evidence="7 8">
    <name type="scientific">Apibacter adventoris</name>
    <dbReference type="NCBI Taxonomy" id="1679466"/>
    <lineage>
        <taxon>Bacteria</taxon>
        <taxon>Pseudomonadati</taxon>
        <taxon>Bacteroidota</taxon>
        <taxon>Flavobacteriia</taxon>
        <taxon>Flavobacteriales</taxon>
        <taxon>Weeksellaceae</taxon>
        <taxon>Apibacter</taxon>
    </lineage>
</organism>
<dbReference type="GO" id="GO:0071513">
    <property type="term" value="C:phosphopantothenoylcysteine decarboxylase complex"/>
    <property type="evidence" value="ECO:0007669"/>
    <property type="project" value="TreeGrafter"/>
</dbReference>
<evidence type="ECO:0000259" key="5">
    <source>
        <dbReference type="Pfam" id="PF02441"/>
    </source>
</evidence>
<dbReference type="AlphaFoldDB" id="A0A2S8AB03"/>
<dbReference type="InterPro" id="IPR035929">
    <property type="entry name" value="CoaB-like_sf"/>
</dbReference>
<comment type="caution">
    <text evidence="3">Lacks conserved residue(s) required for the propagation of feature annotation.</text>
</comment>
<evidence type="ECO:0000313" key="8">
    <source>
        <dbReference type="Proteomes" id="UP000238042"/>
    </source>
</evidence>
<accession>A0A2S8AB03</accession>
<keyword evidence="3" id="KW-0479">Metal-binding</keyword>
<comment type="function">
    <text evidence="4">Catalyzes two steps in the biosynthesis of coenzyme A. In the first step cysteine is conjugated to 4'-phosphopantothenate to form 4-phosphopantothenoylcysteine, in the latter compound is decarboxylated to form 4'-phosphopantotheine.</text>
</comment>
<dbReference type="HAMAP" id="MF_02225">
    <property type="entry name" value="CoaBC"/>
    <property type="match status" value="1"/>
</dbReference>
<dbReference type="UniPathway" id="UPA00241">
    <property type="reaction ID" value="UER00353"/>
</dbReference>
<keyword evidence="1 3" id="KW-0210">Decarboxylase</keyword>
<dbReference type="GO" id="GO:0010181">
    <property type="term" value="F:FMN binding"/>
    <property type="evidence" value="ECO:0007669"/>
    <property type="project" value="UniProtKB-UniRule"/>
</dbReference>
<dbReference type="InterPro" id="IPR005252">
    <property type="entry name" value="CoaBC"/>
</dbReference>
<evidence type="ECO:0000256" key="1">
    <source>
        <dbReference type="ARBA" id="ARBA00022793"/>
    </source>
</evidence>
<dbReference type="EMBL" id="PSZM01000040">
    <property type="protein sequence ID" value="PQL91776.1"/>
    <property type="molecule type" value="Genomic_DNA"/>
</dbReference>
<dbReference type="SUPFAM" id="SSF102645">
    <property type="entry name" value="CoaB-like"/>
    <property type="match status" value="1"/>
</dbReference>
<dbReference type="Gene3D" id="3.40.50.10300">
    <property type="entry name" value="CoaB-like"/>
    <property type="match status" value="1"/>
</dbReference>